<name>A0A2C5XZ36_9HYPO</name>
<keyword evidence="11" id="KW-1185">Reference proteome</keyword>
<keyword evidence="8" id="KW-0539">Nucleus</keyword>
<protein>
    <submittedName>
        <fullName evidence="10">Uncharacterized protein</fullName>
    </submittedName>
</protein>
<dbReference type="InterPro" id="IPR013734">
    <property type="entry name" value="TF_Nrm1/Whi5"/>
</dbReference>
<evidence type="ECO:0000256" key="4">
    <source>
        <dbReference type="ARBA" id="ARBA00022490"/>
    </source>
</evidence>
<feature type="compositionally biased region" description="Polar residues" evidence="9">
    <location>
        <begin position="41"/>
        <end position="60"/>
    </location>
</feature>
<sequence>MPPAPRPVLAPRDANATSQKRHADHDDDDDAGTAAKKSRRGSVSSEQKHSSQPLSAQHTESASRRLTRQKIELLRLRLALANYKVRTGQESLPLERLESLPLPGSKPRSQASAARQPSLVEPAPSCQASADHDAAAKKQLLTHHRDANVDASWLQKDLPELQANPNVPSLQDDAELPLPNELQKDDAPSKVSISLEDASPDTWQQNTPSCDPLDTAPSSQNDARVHHDSSPSPPQNDLHCLEQSPSLHLQPPNADSAPTEPCPLPSLLPSDTSHESPSRRGGAATSLLWLARGGDS</sequence>
<comment type="caution">
    <text evidence="10">The sequence shown here is derived from an EMBL/GenBank/DDBJ whole genome shotgun (WGS) entry which is preliminary data.</text>
</comment>
<evidence type="ECO:0000256" key="3">
    <source>
        <dbReference type="ARBA" id="ARBA00006922"/>
    </source>
</evidence>
<evidence type="ECO:0000256" key="2">
    <source>
        <dbReference type="ARBA" id="ARBA00004496"/>
    </source>
</evidence>
<keyword evidence="6" id="KW-0805">Transcription regulation</keyword>
<dbReference type="AlphaFoldDB" id="A0A2C5XZ36"/>
<feature type="region of interest" description="Disordered" evidence="9">
    <location>
        <begin position="1"/>
        <end position="65"/>
    </location>
</feature>
<keyword evidence="5" id="KW-0678">Repressor</keyword>
<gene>
    <name evidence="10" type="ORF">CDD81_1338</name>
</gene>
<evidence type="ECO:0000256" key="7">
    <source>
        <dbReference type="ARBA" id="ARBA00023163"/>
    </source>
</evidence>
<dbReference type="GO" id="GO:0005737">
    <property type="term" value="C:cytoplasm"/>
    <property type="evidence" value="ECO:0007669"/>
    <property type="project" value="UniProtKB-SubCell"/>
</dbReference>
<evidence type="ECO:0000256" key="1">
    <source>
        <dbReference type="ARBA" id="ARBA00004123"/>
    </source>
</evidence>
<dbReference type="OrthoDB" id="5345625at2759"/>
<evidence type="ECO:0000256" key="6">
    <source>
        <dbReference type="ARBA" id="ARBA00023015"/>
    </source>
</evidence>
<evidence type="ECO:0000313" key="11">
    <source>
        <dbReference type="Proteomes" id="UP000226192"/>
    </source>
</evidence>
<evidence type="ECO:0000256" key="9">
    <source>
        <dbReference type="SAM" id="MobiDB-lite"/>
    </source>
</evidence>
<keyword evidence="7" id="KW-0804">Transcription</keyword>
<reference evidence="10 11" key="1">
    <citation type="submission" date="2017-06" db="EMBL/GenBank/DDBJ databases">
        <title>Ant-infecting Ophiocordyceps genomes reveal a high diversity of potential behavioral manipulation genes and a possible major role for enterotoxins.</title>
        <authorList>
            <person name="De Bekker C."/>
            <person name="Evans H.C."/>
            <person name="Brachmann A."/>
            <person name="Hughes D.P."/>
        </authorList>
    </citation>
    <scope>NUCLEOTIDE SEQUENCE [LARGE SCALE GENOMIC DNA]</scope>
    <source>
        <strain evidence="10 11">Map64</strain>
    </source>
</reference>
<proteinExistence type="inferred from homology"/>
<accession>A0A2C5XZ36</accession>
<dbReference type="Pfam" id="PF08528">
    <property type="entry name" value="Whi5"/>
    <property type="match status" value="1"/>
</dbReference>
<feature type="region of interest" description="Disordered" evidence="9">
    <location>
        <begin position="85"/>
        <end position="135"/>
    </location>
</feature>
<feature type="region of interest" description="Disordered" evidence="9">
    <location>
        <begin position="156"/>
        <end position="296"/>
    </location>
</feature>
<dbReference type="GO" id="GO:0005634">
    <property type="term" value="C:nucleus"/>
    <property type="evidence" value="ECO:0007669"/>
    <property type="project" value="UniProtKB-SubCell"/>
</dbReference>
<keyword evidence="4" id="KW-0963">Cytoplasm</keyword>
<comment type="similarity">
    <text evidence="3">Belongs to the WHI5/NRM1 family.</text>
</comment>
<evidence type="ECO:0000313" key="10">
    <source>
        <dbReference type="EMBL" id="PHH60686.1"/>
    </source>
</evidence>
<comment type="subcellular location">
    <subcellularLocation>
        <location evidence="2">Cytoplasm</location>
    </subcellularLocation>
    <subcellularLocation>
        <location evidence="1">Nucleus</location>
    </subcellularLocation>
</comment>
<evidence type="ECO:0000256" key="5">
    <source>
        <dbReference type="ARBA" id="ARBA00022491"/>
    </source>
</evidence>
<dbReference type="EMBL" id="NJET01000133">
    <property type="protein sequence ID" value="PHH60686.1"/>
    <property type="molecule type" value="Genomic_DNA"/>
</dbReference>
<organism evidence="10 11">
    <name type="scientific">Ophiocordyceps australis</name>
    <dbReference type="NCBI Taxonomy" id="1399860"/>
    <lineage>
        <taxon>Eukaryota</taxon>
        <taxon>Fungi</taxon>
        <taxon>Dikarya</taxon>
        <taxon>Ascomycota</taxon>
        <taxon>Pezizomycotina</taxon>
        <taxon>Sordariomycetes</taxon>
        <taxon>Hypocreomycetidae</taxon>
        <taxon>Hypocreales</taxon>
        <taxon>Ophiocordycipitaceae</taxon>
        <taxon>Ophiocordyceps</taxon>
    </lineage>
</organism>
<evidence type="ECO:0000256" key="8">
    <source>
        <dbReference type="ARBA" id="ARBA00023242"/>
    </source>
</evidence>
<dbReference type="Proteomes" id="UP000226192">
    <property type="component" value="Unassembled WGS sequence"/>
</dbReference>